<dbReference type="EMBL" id="MU155539">
    <property type="protein sequence ID" value="KAF9472404.1"/>
    <property type="molecule type" value="Genomic_DNA"/>
</dbReference>
<feature type="transmembrane region" description="Helical" evidence="1">
    <location>
        <begin position="127"/>
        <end position="150"/>
    </location>
</feature>
<keyword evidence="1" id="KW-1133">Transmembrane helix</keyword>
<reference evidence="3" key="1">
    <citation type="submission" date="2020-11" db="EMBL/GenBank/DDBJ databases">
        <authorList>
            <consortium name="DOE Joint Genome Institute"/>
            <person name="Ahrendt S."/>
            <person name="Riley R."/>
            <person name="Andreopoulos W."/>
            <person name="Labutti K."/>
            <person name="Pangilinan J."/>
            <person name="Ruiz-Duenas F.J."/>
            <person name="Barrasa J.M."/>
            <person name="Sanchez-Garcia M."/>
            <person name="Camarero S."/>
            <person name="Miyauchi S."/>
            <person name="Serrano A."/>
            <person name="Linde D."/>
            <person name="Babiker R."/>
            <person name="Drula E."/>
            <person name="Ayuso-Fernandez I."/>
            <person name="Pacheco R."/>
            <person name="Padilla G."/>
            <person name="Ferreira P."/>
            <person name="Barriuso J."/>
            <person name="Kellner H."/>
            <person name="Castanera R."/>
            <person name="Alfaro M."/>
            <person name="Ramirez L."/>
            <person name="Pisabarro A.G."/>
            <person name="Kuo A."/>
            <person name="Tritt A."/>
            <person name="Lipzen A."/>
            <person name="He G."/>
            <person name="Yan M."/>
            <person name="Ng V."/>
            <person name="Cullen D."/>
            <person name="Martin F."/>
            <person name="Rosso M.-N."/>
            <person name="Henrissat B."/>
            <person name="Hibbett D."/>
            <person name="Martinez A.T."/>
            <person name="Grigoriev I.V."/>
        </authorList>
    </citation>
    <scope>NUCLEOTIDE SEQUENCE</scope>
    <source>
        <strain evidence="3">CIRM-BRFM 674</strain>
    </source>
</reference>
<keyword evidence="1" id="KW-0812">Transmembrane</keyword>
<evidence type="ECO:0000259" key="2">
    <source>
        <dbReference type="Pfam" id="PF20153"/>
    </source>
</evidence>
<name>A0A9P6CTS6_9AGAR</name>
<evidence type="ECO:0000313" key="3">
    <source>
        <dbReference type="EMBL" id="KAF9472404.1"/>
    </source>
</evidence>
<dbReference type="AlphaFoldDB" id="A0A9P6CTS6"/>
<feature type="domain" description="DUF6535" evidence="2">
    <location>
        <begin position="31"/>
        <end position="209"/>
    </location>
</feature>
<keyword evidence="1" id="KW-0472">Membrane</keyword>
<evidence type="ECO:0000256" key="1">
    <source>
        <dbReference type="SAM" id="Phobius"/>
    </source>
</evidence>
<dbReference type="InterPro" id="IPR045338">
    <property type="entry name" value="DUF6535"/>
</dbReference>
<dbReference type="OrthoDB" id="2972837at2759"/>
<dbReference type="Proteomes" id="UP000807469">
    <property type="component" value="Unassembled WGS sequence"/>
</dbReference>
<dbReference type="Pfam" id="PF20153">
    <property type="entry name" value="DUF6535"/>
    <property type="match status" value="1"/>
</dbReference>
<evidence type="ECO:0000313" key="4">
    <source>
        <dbReference type="Proteomes" id="UP000807469"/>
    </source>
</evidence>
<gene>
    <name evidence="3" type="ORF">BDN70DRAFT_844557</name>
</gene>
<keyword evidence="4" id="KW-1185">Reference proteome</keyword>
<organism evidence="3 4">
    <name type="scientific">Pholiota conissans</name>
    <dbReference type="NCBI Taxonomy" id="109636"/>
    <lineage>
        <taxon>Eukaryota</taxon>
        <taxon>Fungi</taxon>
        <taxon>Dikarya</taxon>
        <taxon>Basidiomycota</taxon>
        <taxon>Agaricomycotina</taxon>
        <taxon>Agaricomycetes</taxon>
        <taxon>Agaricomycetidae</taxon>
        <taxon>Agaricales</taxon>
        <taxon>Agaricineae</taxon>
        <taxon>Strophariaceae</taxon>
        <taxon>Pholiota</taxon>
    </lineage>
</organism>
<feature type="transmembrane region" description="Helical" evidence="1">
    <location>
        <begin position="53"/>
        <end position="72"/>
    </location>
</feature>
<protein>
    <recommendedName>
        <fullName evidence="2">DUF6535 domain-containing protein</fullName>
    </recommendedName>
</protein>
<feature type="transmembrane region" description="Helical" evidence="1">
    <location>
        <begin position="278"/>
        <end position="301"/>
    </location>
</feature>
<feature type="transmembrane region" description="Helical" evidence="1">
    <location>
        <begin position="214"/>
        <end position="238"/>
    </location>
</feature>
<proteinExistence type="predicted"/>
<feature type="transmembrane region" description="Helical" evidence="1">
    <location>
        <begin position="188"/>
        <end position="208"/>
    </location>
</feature>
<comment type="caution">
    <text evidence="3">The sequence shown here is derived from an EMBL/GenBank/DDBJ whole genome shotgun (WGS) entry which is preliminary data.</text>
</comment>
<sequence length="741" mass="84188">MTASAEAPESKMWKCGEEYEYPVPKSEGNPWEVVLEALIKKDKVQCDAWKDEVQNLLIFAGLFSAVVTAFVIESYKSIRPDSSDLAVVLLARITMQLESGSNVTFEPPTSSLLSLPSGSPDTTRVNVFWFLSLILSLTTVLVGIVSLQWLREHQRYSDALPPKQALGIFYMRAEALEKWRVPQIFASLPLLLQAALLLFFIGIVDFLFSLSKIIAIPVGVAVALTVIFLIGTTILPTLQCFTVSLRRPMSNGPIPLPCAYKSPQSLAFRRLVTRSRRLFIFVHEFIIYTVYVVTIILPQLLNLQTSFKVSDDTWKYRLFSYRAYLFWAHEHWLEFDRTFLILRNEHFDITRKRVKDDEAPSQSFAVEPIYDSVRALAAAVKGNEHDDALTFAAYHCFQDLSQSVVDERGEFPNHHLQACYRDLVPTWNSPIANIAAIVVDPPVVLLHDIHTVLFLRLPGIFYKAINPGHILGKHMLELHTRILGHLFAAEPRRLTEGVSDGPTGFFHWYTINMASLHRYPEMQDAFYHQYFILFRSFVKTASSITTSNSIHRTFHTHSDLDDFISLAAYLTWRTVEKAIARNPDGDSSLETLSSSLEIMRKALIESAIEKRPEGSNSRDYLFCCGVLYFKRLWEERPKGSVGYPSITENALLSALCTMLDTFQQDALLAYEANMDRAQFFYMHLGLVTPGMMPKTTMGTSFARHFLWLEYGNGTTVEAGKGDFVHTNKSAYEYERIGDQLV</sequence>
<accession>A0A9P6CTS6</accession>